<organism evidence="1 2">
    <name type="scientific">Hathewaya histolytica</name>
    <name type="common">Clostridium histolyticum</name>
    <dbReference type="NCBI Taxonomy" id="1498"/>
    <lineage>
        <taxon>Bacteria</taxon>
        <taxon>Bacillati</taxon>
        <taxon>Bacillota</taxon>
        <taxon>Clostridia</taxon>
        <taxon>Eubacteriales</taxon>
        <taxon>Clostridiaceae</taxon>
        <taxon>Hathewaya</taxon>
    </lineage>
</organism>
<protein>
    <submittedName>
        <fullName evidence="1">Uncharacterized protein</fullName>
    </submittedName>
</protein>
<sequence length="69" mass="8268">MIYLVLLFYFSISIYEVKHLYNNDLKREIPLYIFIMSISVIISSLEALNIEVPDPMIPFSKFLRMFNIF</sequence>
<gene>
    <name evidence="1" type="ORF">NCTC503_01741</name>
</gene>
<evidence type="ECO:0000313" key="1">
    <source>
        <dbReference type="EMBL" id="VTQ91103.1"/>
    </source>
</evidence>
<dbReference type="Proteomes" id="UP000308489">
    <property type="component" value="Chromosome 1"/>
</dbReference>
<accession>A0A4U9RKH2</accession>
<dbReference type="AlphaFoldDB" id="A0A4U9RKH2"/>
<proteinExistence type="predicted"/>
<dbReference type="EMBL" id="LR590481">
    <property type="protein sequence ID" value="VTQ91103.1"/>
    <property type="molecule type" value="Genomic_DNA"/>
</dbReference>
<evidence type="ECO:0000313" key="2">
    <source>
        <dbReference type="Proteomes" id="UP000308489"/>
    </source>
</evidence>
<name>A0A4U9RKH2_HATHI</name>
<dbReference type="RefSeq" id="WP_138210361.1">
    <property type="nucleotide sequence ID" value="NZ_CBCRUQ010000005.1"/>
</dbReference>
<reference evidence="1 2" key="1">
    <citation type="submission" date="2019-05" db="EMBL/GenBank/DDBJ databases">
        <authorList>
            <consortium name="Pathogen Informatics"/>
        </authorList>
    </citation>
    <scope>NUCLEOTIDE SEQUENCE [LARGE SCALE GENOMIC DNA]</scope>
    <source>
        <strain evidence="1 2">NCTC503</strain>
    </source>
</reference>
<keyword evidence="2" id="KW-1185">Reference proteome</keyword>
<dbReference type="KEGG" id="hhw:NCTC503_01741"/>
<dbReference type="OrthoDB" id="1956426at2"/>